<proteinExistence type="predicted"/>
<dbReference type="EMBL" id="ML994316">
    <property type="protein sequence ID" value="KAF2196829.1"/>
    <property type="molecule type" value="Genomic_DNA"/>
</dbReference>
<dbReference type="AlphaFoldDB" id="A0A9P4JEI4"/>
<feature type="chain" id="PRO_5040174939" evidence="2">
    <location>
        <begin position="20"/>
        <end position="135"/>
    </location>
</feature>
<protein>
    <submittedName>
        <fullName evidence="3">Uncharacterized protein</fullName>
    </submittedName>
</protein>
<dbReference type="Proteomes" id="UP000799536">
    <property type="component" value="Unassembled WGS sequence"/>
</dbReference>
<organism evidence="3 4">
    <name type="scientific">Delitschia confertaspora ATCC 74209</name>
    <dbReference type="NCBI Taxonomy" id="1513339"/>
    <lineage>
        <taxon>Eukaryota</taxon>
        <taxon>Fungi</taxon>
        <taxon>Dikarya</taxon>
        <taxon>Ascomycota</taxon>
        <taxon>Pezizomycotina</taxon>
        <taxon>Dothideomycetes</taxon>
        <taxon>Pleosporomycetidae</taxon>
        <taxon>Pleosporales</taxon>
        <taxon>Delitschiaceae</taxon>
        <taxon>Delitschia</taxon>
    </lineage>
</organism>
<evidence type="ECO:0000313" key="4">
    <source>
        <dbReference type="Proteomes" id="UP000799536"/>
    </source>
</evidence>
<keyword evidence="2" id="KW-0732">Signal</keyword>
<evidence type="ECO:0000313" key="3">
    <source>
        <dbReference type="EMBL" id="KAF2196829.1"/>
    </source>
</evidence>
<accession>A0A9P4JEI4</accession>
<reference evidence="3" key="1">
    <citation type="journal article" date="2020" name="Stud. Mycol.">
        <title>101 Dothideomycetes genomes: a test case for predicting lifestyles and emergence of pathogens.</title>
        <authorList>
            <person name="Haridas S."/>
            <person name="Albert R."/>
            <person name="Binder M."/>
            <person name="Bloem J."/>
            <person name="Labutti K."/>
            <person name="Salamov A."/>
            <person name="Andreopoulos B."/>
            <person name="Baker S."/>
            <person name="Barry K."/>
            <person name="Bills G."/>
            <person name="Bluhm B."/>
            <person name="Cannon C."/>
            <person name="Castanera R."/>
            <person name="Culley D."/>
            <person name="Daum C."/>
            <person name="Ezra D."/>
            <person name="Gonzalez J."/>
            <person name="Henrissat B."/>
            <person name="Kuo A."/>
            <person name="Liang C."/>
            <person name="Lipzen A."/>
            <person name="Lutzoni F."/>
            <person name="Magnuson J."/>
            <person name="Mondo S."/>
            <person name="Nolan M."/>
            <person name="Ohm R."/>
            <person name="Pangilinan J."/>
            <person name="Park H.-J."/>
            <person name="Ramirez L."/>
            <person name="Alfaro M."/>
            <person name="Sun H."/>
            <person name="Tritt A."/>
            <person name="Yoshinaga Y."/>
            <person name="Zwiers L.-H."/>
            <person name="Turgeon B."/>
            <person name="Goodwin S."/>
            <person name="Spatafora J."/>
            <person name="Crous P."/>
            <person name="Grigoriev I."/>
        </authorList>
    </citation>
    <scope>NUCLEOTIDE SEQUENCE</scope>
    <source>
        <strain evidence="3">ATCC 74209</strain>
    </source>
</reference>
<gene>
    <name evidence="3" type="ORF">GQ43DRAFT_444762</name>
</gene>
<name>A0A9P4JEI4_9PLEO</name>
<evidence type="ECO:0000256" key="2">
    <source>
        <dbReference type="SAM" id="SignalP"/>
    </source>
</evidence>
<evidence type="ECO:0000256" key="1">
    <source>
        <dbReference type="SAM" id="MobiDB-lite"/>
    </source>
</evidence>
<comment type="caution">
    <text evidence="3">The sequence shown here is derived from an EMBL/GenBank/DDBJ whole genome shotgun (WGS) entry which is preliminary data.</text>
</comment>
<sequence length="135" mass="14822">MKFHTTTTLILTGLTVTSAIPHLNQAGQVPSYEEPSSPKPFRPSNAIPAHEVPYRVPQAQKPLLEQEPLRPTPVAASEDPAQRPLHTTALMAGEAWRLSQSLQAATKTGKPVSAPARETGGFYWYEVSDQIPFFF</sequence>
<feature type="region of interest" description="Disordered" evidence="1">
    <location>
        <begin position="28"/>
        <end position="52"/>
    </location>
</feature>
<dbReference type="OrthoDB" id="3798402at2759"/>
<feature type="signal peptide" evidence="2">
    <location>
        <begin position="1"/>
        <end position="19"/>
    </location>
</feature>
<keyword evidence="4" id="KW-1185">Reference proteome</keyword>